<feature type="transmembrane region" description="Helical" evidence="6">
    <location>
        <begin position="387"/>
        <end position="410"/>
    </location>
</feature>
<evidence type="ECO:0000313" key="8">
    <source>
        <dbReference type="Proteomes" id="UP000803884"/>
    </source>
</evidence>
<dbReference type="EMBL" id="JAAQHG020000005">
    <property type="protein sequence ID" value="KAL1589082.1"/>
    <property type="molecule type" value="Genomic_DNA"/>
</dbReference>
<dbReference type="Pfam" id="PF07690">
    <property type="entry name" value="MFS_1"/>
    <property type="match status" value="1"/>
</dbReference>
<protein>
    <recommendedName>
        <fullName evidence="9">MFS general substrate transporter</fullName>
    </recommendedName>
</protein>
<accession>A0AB34KYA7</accession>
<dbReference type="AlphaFoldDB" id="A0AB34KYA7"/>
<organism evidence="7 8">
    <name type="scientific">Cladosporium halotolerans</name>
    <dbReference type="NCBI Taxonomy" id="1052096"/>
    <lineage>
        <taxon>Eukaryota</taxon>
        <taxon>Fungi</taxon>
        <taxon>Dikarya</taxon>
        <taxon>Ascomycota</taxon>
        <taxon>Pezizomycotina</taxon>
        <taxon>Dothideomycetes</taxon>
        <taxon>Dothideomycetidae</taxon>
        <taxon>Cladosporiales</taxon>
        <taxon>Cladosporiaceae</taxon>
        <taxon>Cladosporium</taxon>
    </lineage>
</organism>
<keyword evidence="8" id="KW-1185">Reference proteome</keyword>
<feature type="region of interest" description="Disordered" evidence="5">
    <location>
        <begin position="1"/>
        <end position="25"/>
    </location>
</feature>
<comment type="subcellular location">
    <subcellularLocation>
        <location evidence="1">Membrane</location>
        <topology evidence="1">Multi-pass membrane protein</topology>
    </subcellularLocation>
</comment>
<evidence type="ECO:0000256" key="2">
    <source>
        <dbReference type="ARBA" id="ARBA00022692"/>
    </source>
</evidence>
<dbReference type="PANTHER" id="PTHR23294">
    <property type="entry name" value="ET TRANSLATION PRODUCT-RELATED"/>
    <property type="match status" value="1"/>
</dbReference>
<name>A0AB34KYA7_9PEZI</name>
<feature type="transmembrane region" description="Helical" evidence="6">
    <location>
        <begin position="139"/>
        <end position="167"/>
    </location>
</feature>
<dbReference type="InterPro" id="IPR051617">
    <property type="entry name" value="UNC-93-like_regulator"/>
</dbReference>
<feature type="transmembrane region" description="Helical" evidence="6">
    <location>
        <begin position="91"/>
        <end position="110"/>
    </location>
</feature>
<sequence>MADAEKSATEHSVQSPEESSQEGQTLEIPKGWRYKQLKIGPLKLPWYASPQVQLVMVAFVCFLCPGMFNAVNGLGGAGQVNPKASTDSNTAVYATFSVVGFFAGSIANWLGIKKALSFGGLGYCIYVASYLCYNHTQNYGFIVFAGFLLGCCAGVLWAAQGAIMLAYPPEQNKGRYISVFWMIFNMGGVIGSLVPLGQNINKTSNSAVSDGTYIGFIVLTALGGILAWFLCDAKNVVRSDGSRVILMKNPTWKTEFVGMWETIKSEPYIVLLFPMFFASNWFYTYHFNGVNLAEFNTRTRSLNSVLYWLAQIWGAMIFGFFLDLKSVRRTVRAKACWVALFVLTFAIWGGGYAFQKGYTRAEVNRGADTPDDPSDDYQKLDWTSSGFIGPMFLMIFYGFYDAAWQCSVYWFMGAMTNNSRKLANYSGFYKGIQSAGAAIIWRLDGLGIPYINMFASSWALLAGSLVIALPVMLMTIKDTVSLEEDLKLSDETRDEVLGKKSVDEGRGEGEKV</sequence>
<evidence type="ECO:0000256" key="3">
    <source>
        <dbReference type="ARBA" id="ARBA00022989"/>
    </source>
</evidence>
<dbReference type="Proteomes" id="UP000803884">
    <property type="component" value="Unassembled WGS sequence"/>
</dbReference>
<feature type="transmembrane region" description="Helical" evidence="6">
    <location>
        <begin position="336"/>
        <end position="354"/>
    </location>
</feature>
<dbReference type="GO" id="GO:0022857">
    <property type="term" value="F:transmembrane transporter activity"/>
    <property type="evidence" value="ECO:0007669"/>
    <property type="project" value="InterPro"/>
</dbReference>
<dbReference type="GeneID" id="96003383"/>
<feature type="compositionally biased region" description="Polar residues" evidence="5">
    <location>
        <begin position="10"/>
        <end position="24"/>
    </location>
</feature>
<evidence type="ECO:0000256" key="6">
    <source>
        <dbReference type="SAM" id="Phobius"/>
    </source>
</evidence>
<evidence type="ECO:0000313" key="7">
    <source>
        <dbReference type="EMBL" id="KAL1589082.1"/>
    </source>
</evidence>
<feature type="transmembrane region" description="Helical" evidence="6">
    <location>
        <begin position="422"/>
        <end position="441"/>
    </location>
</feature>
<dbReference type="PANTHER" id="PTHR23294:SF59">
    <property type="entry name" value="UNC93-LIKE PROTEIN C922.05C"/>
    <property type="match status" value="1"/>
</dbReference>
<feature type="transmembrane region" description="Helical" evidence="6">
    <location>
        <begin position="52"/>
        <end position="71"/>
    </location>
</feature>
<dbReference type="SUPFAM" id="SSF103473">
    <property type="entry name" value="MFS general substrate transporter"/>
    <property type="match status" value="1"/>
</dbReference>
<feature type="transmembrane region" description="Helical" evidence="6">
    <location>
        <begin position="268"/>
        <end position="285"/>
    </location>
</feature>
<dbReference type="CDD" id="cd06178">
    <property type="entry name" value="MFS_unc93-like"/>
    <property type="match status" value="1"/>
</dbReference>
<evidence type="ECO:0008006" key="9">
    <source>
        <dbReference type="Google" id="ProtNLM"/>
    </source>
</evidence>
<feature type="transmembrane region" description="Helical" evidence="6">
    <location>
        <begin position="212"/>
        <end position="231"/>
    </location>
</feature>
<reference evidence="7 8" key="1">
    <citation type="journal article" date="2020" name="Microbiol. Resour. Announc.">
        <title>Draft Genome Sequence of a Cladosporium Species Isolated from the Mesophotic Ascidian Didemnum maculosum.</title>
        <authorList>
            <person name="Gioti A."/>
            <person name="Siaperas R."/>
            <person name="Nikolaivits E."/>
            <person name="Le Goff G."/>
            <person name="Ouazzani J."/>
            <person name="Kotoulas G."/>
            <person name="Topakas E."/>
        </authorList>
    </citation>
    <scope>NUCLEOTIDE SEQUENCE [LARGE SCALE GENOMIC DNA]</scope>
    <source>
        <strain evidence="7 8">TM138-S3</strain>
    </source>
</reference>
<comment type="caution">
    <text evidence="7">The sequence shown here is derived from an EMBL/GenBank/DDBJ whole genome shotgun (WGS) entry which is preliminary data.</text>
</comment>
<keyword evidence="4 6" id="KW-0472">Membrane</keyword>
<keyword evidence="3 6" id="KW-1133">Transmembrane helix</keyword>
<keyword evidence="2 6" id="KW-0812">Transmembrane</keyword>
<evidence type="ECO:0000256" key="4">
    <source>
        <dbReference type="ARBA" id="ARBA00023136"/>
    </source>
</evidence>
<gene>
    <name evidence="7" type="ORF">WHR41_01939</name>
</gene>
<feature type="transmembrane region" description="Helical" evidence="6">
    <location>
        <begin position="305"/>
        <end position="324"/>
    </location>
</feature>
<evidence type="ECO:0000256" key="5">
    <source>
        <dbReference type="SAM" id="MobiDB-lite"/>
    </source>
</evidence>
<feature type="transmembrane region" description="Helical" evidence="6">
    <location>
        <begin position="115"/>
        <end position="133"/>
    </location>
</feature>
<dbReference type="GO" id="GO:0016020">
    <property type="term" value="C:membrane"/>
    <property type="evidence" value="ECO:0007669"/>
    <property type="project" value="UniProtKB-SubCell"/>
</dbReference>
<dbReference type="InterPro" id="IPR036259">
    <property type="entry name" value="MFS_trans_sf"/>
</dbReference>
<dbReference type="RefSeq" id="XP_069232187.1">
    <property type="nucleotide sequence ID" value="XM_069370545.1"/>
</dbReference>
<evidence type="ECO:0000256" key="1">
    <source>
        <dbReference type="ARBA" id="ARBA00004141"/>
    </source>
</evidence>
<feature type="transmembrane region" description="Helical" evidence="6">
    <location>
        <begin position="179"/>
        <end position="200"/>
    </location>
</feature>
<dbReference type="Gene3D" id="1.20.1250.20">
    <property type="entry name" value="MFS general substrate transporter like domains"/>
    <property type="match status" value="1"/>
</dbReference>
<feature type="transmembrane region" description="Helical" evidence="6">
    <location>
        <begin position="453"/>
        <end position="473"/>
    </location>
</feature>
<dbReference type="InterPro" id="IPR011701">
    <property type="entry name" value="MFS"/>
</dbReference>
<proteinExistence type="predicted"/>